<accession>A0A239SVY4</accession>
<sequence length="46" mass="4919">MLQDKDCSLGTGVIVDVVIQICAKANLLYPQYQALPLADFSSSSSD</sequence>
<keyword evidence="2" id="KW-1185">Reference proteome</keyword>
<dbReference type="AlphaFoldDB" id="A0A239SVY4"/>
<dbReference type="Proteomes" id="UP000215126">
    <property type="component" value="Chromosome 1"/>
</dbReference>
<evidence type="ECO:0000313" key="1">
    <source>
        <dbReference type="EMBL" id="SNU88998.1"/>
    </source>
</evidence>
<dbReference type="EMBL" id="LT906435">
    <property type="protein sequence ID" value="SNU88998.1"/>
    <property type="molecule type" value="Genomic_DNA"/>
</dbReference>
<reference evidence="1 2" key="1">
    <citation type="submission" date="2017-06" db="EMBL/GenBank/DDBJ databases">
        <authorList>
            <consortium name="Pathogen Informatics"/>
        </authorList>
    </citation>
    <scope>NUCLEOTIDE SEQUENCE [LARGE SCALE GENOMIC DNA]</scope>
    <source>
        <strain evidence="1 2">NCTC13161</strain>
    </source>
</reference>
<proteinExistence type="predicted"/>
<evidence type="ECO:0000313" key="2">
    <source>
        <dbReference type="Proteomes" id="UP000215126"/>
    </source>
</evidence>
<name>A0A239SVY4_9BURK</name>
<gene>
    <name evidence="1" type="ORF">SAMEA4530655_04471</name>
</gene>
<protein>
    <submittedName>
        <fullName evidence="1">Uncharacterized protein</fullName>
    </submittedName>
</protein>
<organism evidence="1 2">
    <name type="scientific">Pandoraea sputorum</name>
    <dbReference type="NCBI Taxonomy" id="93222"/>
    <lineage>
        <taxon>Bacteria</taxon>
        <taxon>Pseudomonadati</taxon>
        <taxon>Pseudomonadota</taxon>
        <taxon>Betaproteobacteria</taxon>
        <taxon>Burkholderiales</taxon>
        <taxon>Burkholderiaceae</taxon>
        <taxon>Pandoraea</taxon>
    </lineage>
</organism>